<dbReference type="Proteomes" id="UP000050794">
    <property type="component" value="Unassembled WGS sequence"/>
</dbReference>
<proteinExistence type="predicted"/>
<keyword evidence="3" id="KW-1185">Reference proteome</keyword>
<protein>
    <submittedName>
        <fullName evidence="4">UBA_6 domain-containing protein</fullName>
    </submittedName>
</protein>
<evidence type="ECO:0000313" key="2">
    <source>
        <dbReference type="EMBL" id="VDM47739.1"/>
    </source>
</evidence>
<reference evidence="4" key="1">
    <citation type="submission" date="2016-06" db="UniProtKB">
        <authorList>
            <consortium name="WormBaseParasite"/>
        </authorList>
    </citation>
    <scope>IDENTIFICATION</scope>
</reference>
<evidence type="ECO:0000256" key="1">
    <source>
        <dbReference type="SAM" id="MobiDB-lite"/>
    </source>
</evidence>
<dbReference type="AlphaFoldDB" id="A0A183V6P8"/>
<name>A0A183V6P8_TOXCA</name>
<evidence type="ECO:0000313" key="4">
    <source>
        <dbReference type="WBParaSite" id="TCNE_0001641901-mRNA-1"/>
    </source>
</evidence>
<sequence length="160" mass="18211">MNDINSHMEETGRSIADQHAHEQGLDTVVDDPTIQMIKEEENYIASSDDEKSDSQGDSLDGSHTPADSTESDARIEPNAFEDELRGKTLSEQVKFLKEQGLTFRTISERLNVDVRLFDFLLAILIHELYCHEKFLSNECSEILNPCLDPLFIHWGTIPKF</sequence>
<feature type="region of interest" description="Disordered" evidence="1">
    <location>
        <begin position="1"/>
        <end position="84"/>
    </location>
</feature>
<evidence type="ECO:0000313" key="3">
    <source>
        <dbReference type="Proteomes" id="UP000050794"/>
    </source>
</evidence>
<dbReference type="EMBL" id="UYWY01023573">
    <property type="protein sequence ID" value="VDM47739.1"/>
    <property type="molecule type" value="Genomic_DNA"/>
</dbReference>
<organism evidence="3 4">
    <name type="scientific">Toxocara canis</name>
    <name type="common">Canine roundworm</name>
    <dbReference type="NCBI Taxonomy" id="6265"/>
    <lineage>
        <taxon>Eukaryota</taxon>
        <taxon>Metazoa</taxon>
        <taxon>Ecdysozoa</taxon>
        <taxon>Nematoda</taxon>
        <taxon>Chromadorea</taxon>
        <taxon>Rhabditida</taxon>
        <taxon>Spirurina</taxon>
        <taxon>Ascaridomorpha</taxon>
        <taxon>Ascaridoidea</taxon>
        <taxon>Toxocaridae</taxon>
        <taxon>Toxocara</taxon>
    </lineage>
</organism>
<accession>A0A183V6P8</accession>
<gene>
    <name evidence="2" type="ORF">TCNE_LOCUS16418</name>
</gene>
<dbReference type="WBParaSite" id="TCNE_0001641901-mRNA-1">
    <property type="protein sequence ID" value="TCNE_0001641901-mRNA-1"/>
    <property type="gene ID" value="TCNE_0001641901"/>
</dbReference>
<reference evidence="2 3" key="2">
    <citation type="submission" date="2018-11" db="EMBL/GenBank/DDBJ databases">
        <authorList>
            <consortium name="Pathogen Informatics"/>
        </authorList>
    </citation>
    <scope>NUCLEOTIDE SEQUENCE [LARGE SCALE GENOMIC DNA]</scope>
</reference>
<feature type="compositionally biased region" description="Basic and acidic residues" evidence="1">
    <location>
        <begin position="1"/>
        <end position="24"/>
    </location>
</feature>